<proteinExistence type="predicted"/>
<dbReference type="SMR" id="A0A1P8BF06"/>
<reference evidence="4" key="2">
    <citation type="journal article" date="2017" name="Plant J.">
        <title>Araport11: a complete reannotation of the Arabidopsis thaliana reference genome.</title>
        <authorList>
            <person name="Cheng C.Y."/>
            <person name="Krishnakumar V."/>
            <person name="Chan A.P."/>
            <person name="Thibaud-Nissen F."/>
            <person name="Schobel S."/>
            <person name="Town C.D."/>
        </authorList>
    </citation>
    <scope>GENOME REANNOTATION</scope>
    <source>
        <strain evidence="4">cv. Columbia</strain>
    </source>
</reference>
<reference evidence="3 4" key="1">
    <citation type="journal article" date="2000" name="Nature">
        <title>Sequence and analysis of chromosome 5 of the plant Arabidopsis thaliana.</title>
        <authorList>
            <consortium name="Kazusa DNA Research Institute"/>
            <consortium name="Cold Spring Harbor and Washington University in St Louis Sequencing Consortium"/>
            <consortium name="European Union Arabidopsis Genome Sequencing Consortium"/>
            <person name="Tabata S."/>
            <person name="Kaneko T."/>
            <person name="Nakamura Y."/>
            <person name="Kotani H."/>
            <person name="Kato T."/>
            <person name="Asamizu E."/>
            <person name="Miyajima N."/>
            <person name="Sasamoto S."/>
            <person name="Kimura T."/>
            <person name="Hosouchi T."/>
            <person name="Kawashima K."/>
            <person name="Kohara M."/>
            <person name="Matsumoto M."/>
            <person name="Matsuno A."/>
            <person name="Muraki A."/>
            <person name="Nakayama S."/>
            <person name="Nakazaki N."/>
            <person name="Naruo K."/>
            <person name="Okumura S."/>
            <person name="Shinpo S."/>
            <person name="Takeuchi C."/>
            <person name="Wada T."/>
            <person name="Watanabe A."/>
            <person name="Yamada M."/>
            <person name="Yasuda M."/>
            <person name="Sato S."/>
            <person name="de la Bastide M."/>
            <person name="Huang E."/>
            <person name="Spiegel L."/>
            <person name="Gnoj L."/>
            <person name="O'Shaughnessy A."/>
            <person name="Preston R."/>
            <person name="Habermann K."/>
            <person name="Murray J."/>
            <person name="Johnson D."/>
            <person name="Rohlfing T."/>
            <person name="Nelson J."/>
            <person name="Stoneking T."/>
            <person name="Pepin K."/>
            <person name="Spieth J."/>
            <person name="Sekhon M."/>
            <person name="Armstrong J."/>
            <person name="Becker M."/>
            <person name="Belter E."/>
            <person name="Cordum H."/>
            <person name="Cordes M."/>
            <person name="Courtney L."/>
            <person name="Courtney W."/>
            <person name="Dante M."/>
            <person name="Du H."/>
            <person name="Edwards J."/>
            <person name="Fryman J."/>
            <person name="Haakensen B."/>
            <person name="Lamar E."/>
            <person name="Latreille P."/>
            <person name="Leonard S."/>
            <person name="Meyer R."/>
            <person name="Mulvaney E."/>
            <person name="Ozersky P."/>
            <person name="Riley A."/>
            <person name="Strowmatt C."/>
            <person name="Wagner-McPherson C."/>
            <person name="Wollam A."/>
            <person name="Yoakum M."/>
            <person name="Bell M."/>
            <person name="Dedhia N."/>
            <person name="Parnell L."/>
            <person name="Shah R."/>
            <person name="Rodriguez M."/>
            <person name="See L.H."/>
            <person name="Vil D."/>
            <person name="Baker J."/>
            <person name="Kirchoff K."/>
            <person name="Toth K."/>
            <person name="King L."/>
            <person name="Bahret A."/>
            <person name="Miller B."/>
            <person name="Marra M."/>
            <person name="Martienssen R."/>
            <person name="McCombie W.R."/>
            <person name="Wilson R.K."/>
            <person name="Murphy G."/>
            <person name="Bancroft I."/>
            <person name="Volckaert G."/>
            <person name="Wambutt R."/>
            <person name="Dusterhoft A."/>
            <person name="Stiekema W."/>
            <person name="Pohl T."/>
            <person name="Entian K.D."/>
            <person name="Terryn N."/>
            <person name="Hartley N."/>
            <person name="Bent E."/>
            <person name="Johnson S."/>
            <person name="Langham S.A."/>
            <person name="McCullagh B."/>
            <person name="Robben J."/>
            <person name="Grymonprez B."/>
            <person name="Zimmermann W."/>
            <person name="Ramsperger U."/>
            <person name="Wedler H."/>
            <person name="Balke K."/>
            <person name="Wedler E."/>
            <person name="Peters S."/>
            <person name="van Staveren M."/>
            <person name="Dirkse W."/>
            <person name="Mooijman P."/>
            <person name="Lankhorst R.K."/>
            <person name="Weitzenegger T."/>
            <person name="Bothe G."/>
            <person name="Rose M."/>
            <person name="Hauf J."/>
            <person name="Berneiser S."/>
            <person name="Hempel S."/>
            <person name="Feldpausch M."/>
            <person name="Lamberth S."/>
            <person name="Villarroel R."/>
            <person name="Gielen J."/>
            <person name="Ardiles W."/>
            <person name="Bents O."/>
            <person name="Lemcke K."/>
            <person name="Kolesov G."/>
            <person name="Mayer K."/>
            <person name="Rudd S."/>
            <person name="Schoof H."/>
            <person name="Schueller C."/>
            <person name="Zaccaria P."/>
            <person name="Mewes H.W."/>
            <person name="Bevan M."/>
            <person name="Fransz P."/>
        </authorList>
    </citation>
    <scope>NUCLEOTIDE SEQUENCE [LARGE SCALE GENOMIC DNA]</scope>
    <source>
        <strain evidence="4">cv. Columbia</strain>
    </source>
</reference>
<evidence type="ECO:0000256" key="1">
    <source>
        <dbReference type="SAM" id="Phobius"/>
    </source>
</evidence>
<dbReference type="InParanoid" id="A0A1P8BF06"/>
<feature type="transmembrane region" description="Helical" evidence="1">
    <location>
        <begin position="73"/>
        <end position="92"/>
    </location>
</feature>
<protein>
    <submittedName>
        <fullName evidence="3">Transmembrane protein</fullName>
    </submittedName>
</protein>
<keyword evidence="4" id="KW-1185">Reference proteome</keyword>
<dbReference type="TAIR" id="AT5G13295"/>
<evidence type="ECO:0000313" key="3">
    <source>
        <dbReference type="EMBL" id="ANM70171.1"/>
    </source>
</evidence>
<dbReference type="KEGG" id="ath:AT5G13295"/>
<sequence length="117" mass="13477">MLRTKKANTKAETNPVKIPETILITITLEVILDSSGVDDVEVVDKCLTVLLRQLVLVLVLEKKTKKNNKSREIVLLLLHPFLLLLCFIAASTNKRHNLRKPRKVKLFKAYIKRHRKV</sequence>
<dbReference type="Proteomes" id="UP000006548">
    <property type="component" value="Chromosome 5"/>
</dbReference>
<dbReference type="Araport" id="AT5G13295"/>
<dbReference type="AlphaFoldDB" id="A0A1P8BF06"/>
<organism evidence="3 4">
    <name type="scientific">Arabidopsis thaliana</name>
    <name type="common">Mouse-ear cress</name>
    <dbReference type="NCBI Taxonomy" id="3702"/>
    <lineage>
        <taxon>Eukaryota</taxon>
        <taxon>Viridiplantae</taxon>
        <taxon>Streptophyta</taxon>
        <taxon>Embryophyta</taxon>
        <taxon>Tracheophyta</taxon>
        <taxon>Spermatophyta</taxon>
        <taxon>Magnoliopsida</taxon>
        <taxon>eudicotyledons</taxon>
        <taxon>Gunneridae</taxon>
        <taxon>Pentapetalae</taxon>
        <taxon>rosids</taxon>
        <taxon>malvids</taxon>
        <taxon>Brassicales</taxon>
        <taxon>Brassicaceae</taxon>
        <taxon>Camelineae</taxon>
        <taxon>Arabidopsis</taxon>
    </lineage>
</organism>
<name>A0A1P8BF06_ARATH</name>
<keyword evidence="1" id="KW-1133">Transmembrane helix</keyword>
<evidence type="ECO:0000313" key="2">
    <source>
        <dbReference type="Araport" id="AT5G13295"/>
    </source>
</evidence>
<dbReference type="GeneID" id="28721152"/>
<dbReference type="RefSeq" id="NP_001331802.1">
    <property type="nucleotide sequence ID" value="NM_001343266.1"/>
</dbReference>
<keyword evidence="1 3" id="KW-0812">Transmembrane</keyword>
<dbReference type="EMBL" id="CP002688">
    <property type="protein sequence ID" value="ANM70171.1"/>
    <property type="molecule type" value="Genomic_DNA"/>
</dbReference>
<gene>
    <name evidence="2 3" type="ordered locus">At5g13295</name>
</gene>
<accession>A0A1P8BF06</accession>
<keyword evidence="1" id="KW-0472">Membrane</keyword>
<evidence type="ECO:0000313" key="4">
    <source>
        <dbReference type="Proteomes" id="UP000006548"/>
    </source>
</evidence>
<dbReference type="ExpressionAtlas" id="A0A1P8BF06">
    <property type="expression patterns" value="differential"/>
</dbReference>